<protein>
    <submittedName>
        <fullName evidence="1">Uncharacterized protein</fullName>
    </submittedName>
</protein>
<proteinExistence type="predicted"/>
<dbReference type="AlphaFoldDB" id="A0A7R9JV10"/>
<reference evidence="1" key="1">
    <citation type="submission" date="2020-11" db="EMBL/GenBank/DDBJ databases">
        <authorList>
            <person name="Tran Van P."/>
        </authorList>
    </citation>
    <scope>NUCLEOTIDE SEQUENCE</scope>
</reference>
<organism evidence="1">
    <name type="scientific">Timema genevievae</name>
    <name type="common">Walking stick</name>
    <dbReference type="NCBI Taxonomy" id="629358"/>
    <lineage>
        <taxon>Eukaryota</taxon>
        <taxon>Metazoa</taxon>
        <taxon>Ecdysozoa</taxon>
        <taxon>Arthropoda</taxon>
        <taxon>Hexapoda</taxon>
        <taxon>Insecta</taxon>
        <taxon>Pterygota</taxon>
        <taxon>Neoptera</taxon>
        <taxon>Polyneoptera</taxon>
        <taxon>Phasmatodea</taxon>
        <taxon>Timematodea</taxon>
        <taxon>Timematoidea</taxon>
        <taxon>Timematidae</taxon>
        <taxon>Timema</taxon>
    </lineage>
</organism>
<dbReference type="EMBL" id="OE840008">
    <property type="protein sequence ID" value="CAD7589240.1"/>
    <property type="molecule type" value="Genomic_DNA"/>
</dbReference>
<sequence>MTTKHKLVLYYMTKQSTLINMSPGQPVAVLTCRISSLLGDRFPQTLSEGLQVKIYQKTQNINLPLLTDAMSAEPASGLITPNTTKNHDQLKWPGLSVEASAQAKSLRREEMTLVPKLQQKMFQKSVLSMLAPPDDGSQKRSRVARFTIQSVDVWMGWLGPPVLAVSCRWSTRTAGLDILDDLGVLDSGHLSATCASGEARTANPLKLHCATLPMLVPFGGDVTTARTKINLVPYTSGLVPISMTFLLVMGQDSKAMGYTNNTFDVTLKQIVYSVVGDLRGNVQKTL</sequence>
<gene>
    <name evidence="1" type="ORF">TGEB3V08_LOCUS3216</name>
</gene>
<name>A0A7R9JV10_TIMGE</name>
<evidence type="ECO:0000313" key="1">
    <source>
        <dbReference type="EMBL" id="CAD7589240.1"/>
    </source>
</evidence>
<accession>A0A7R9JV10</accession>